<evidence type="ECO:0000256" key="1">
    <source>
        <dbReference type="SAM" id="Phobius"/>
    </source>
</evidence>
<keyword evidence="3" id="KW-1185">Reference proteome</keyword>
<dbReference type="STRING" id="671065.MetMK1DRAFT_00012010"/>
<organism evidence="2 3">
    <name type="scientific">Metallosphaera yellowstonensis MK1</name>
    <dbReference type="NCBI Taxonomy" id="671065"/>
    <lineage>
        <taxon>Archaea</taxon>
        <taxon>Thermoproteota</taxon>
        <taxon>Thermoprotei</taxon>
        <taxon>Sulfolobales</taxon>
        <taxon>Sulfolobaceae</taxon>
        <taxon>Metallosphaera</taxon>
    </lineage>
</organism>
<dbReference type="AlphaFoldDB" id="H2C377"/>
<feature type="transmembrane region" description="Helical" evidence="1">
    <location>
        <begin position="59"/>
        <end position="78"/>
    </location>
</feature>
<protein>
    <submittedName>
        <fullName evidence="2">Uncharacterized protein</fullName>
    </submittedName>
</protein>
<dbReference type="eggNOG" id="arCOG07197">
    <property type="taxonomic scope" value="Archaea"/>
</dbReference>
<keyword evidence="1" id="KW-0812">Transmembrane</keyword>
<dbReference type="EMBL" id="JH597761">
    <property type="protein sequence ID" value="EHP70698.1"/>
    <property type="molecule type" value="Genomic_DNA"/>
</dbReference>
<feature type="transmembrane region" description="Helical" evidence="1">
    <location>
        <begin position="116"/>
        <end position="137"/>
    </location>
</feature>
<reference evidence="2 3" key="1">
    <citation type="submission" date="2012-01" db="EMBL/GenBank/DDBJ databases">
        <title>Improved High-Quality Draft sequence of Metallosphaera yellowstonensis MK1.</title>
        <authorList>
            <consortium name="US DOE Joint Genome Institute"/>
            <person name="Lucas S."/>
            <person name="Han J."/>
            <person name="Cheng J.-F."/>
            <person name="Goodwin L."/>
            <person name="Pitluck S."/>
            <person name="Peters L."/>
            <person name="Teshima H."/>
            <person name="Detter J.C."/>
            <person name="Han C."/>
            <person name="Tapia R."/>
            <person name="Land M."/>
            <person name="Hauser L."/>
            <person name="Kyrpides N."/>
            <person name="Kozubal M."/>
            <person name="Macur R.E."/>
            <person name="Jay Z."/>
            <person name="Inskeep W."/>
            <person name="Woyke T."/>
        </authorList>
    </citation>
    <scope>NUCLEOTIDE SEQUENCE [LARGE SCALE GENOMIC DNA]</scope>
    <source>
        <strain evidence="2 3">MK1</strain>
    </source>
</reference>
<name>H2C377_9CREN</name>
<evidence type="ECO:0000313" key="2">
    <source>
        <dbReference type="EMBL" id="EHP70698.1"/>
    </source>
</evidence>
<dbReference type="Proteomes" id="UP000003980">
    <property type="component" value="Unassembled WGS sequence"/>
</dbReference>
<dbReference type="RefSeq" id="WP_009071486.1">
    <property type="nucleotide sequence ID" value="NZ_JH597761.1"/>
</dbReference>
<dbReference type="OrthoDB" id="42930at2157"/>
<dbReference type="HOGENOM" id="CLU_1598916_0_0_2"/>
<proteinExistence type="predicted"/>
<evidence type="ECO:0000313" key="3">
    <source>
        <dbReference type="Proteomes" id="UP000003980"/>
    </source>
</evidence>
<keyword evidence="1" id="KW-0472">Membrane</keyword>
<gene>
    <name evidence="2" type="ORF">MetMK1DRAFT_00012010</name>
</gene>
<feature type="transmembrane region" description="Helical" evidence="1">
    <location>
        <begin position="30"/>
        <end position="47"/>
    </location>
</feature>
<feature type="transmembrane region" description="Helical" evidence="1">
    <location>
        <begin position="143"/>
        <end position="164"/>
    </location>
</feature>
<feature type="transmembrane region" description="Helical" evidence="1">
    <location>
        <begin position="84"/>
        <end position="104"/>
    </location>
</feature>
<keyword evidence="1" id="KW-1133">Transmembrane helix</keyword>
<accession>H2C377</accession>
<sequence length="166" mass="18451">MKDWEVAGISLLLILLPVIPALVESFLAFAVASTVGFVIVSYLLMSYKPWESRTNSIISLYFSGVFSFGLAFGVFLALPLHSRLYGLVALIESIPFLVSFYFATRGVWKTVLSKEVLSLGDGYLALVLVVLIGAIVGRFLHNFYELVILYSGFLTMGFLALLYFRK</sequence>